<dbReference type="GO" id="GO:0004222">
    <property type="term" value="F:metalloendopeptidase activity"/>
    <property type="evidence" value="ECO:0007669"/>
    <property type="project" value="InterPro"/>
</dbReference>
<dbReference type="InterPro" id="IPR001431">
    <property type="entry name" value="Pept_M16_Zn_BS"/>
</dbReference>
<evidence type="ECO:0008006" key="8">
    <source>
        <dbReference type="Google" id="ProtNLM"/>
    </source>
</evidence>
<organism evidence="6 7">
    <name type="scientific">Candidatus Woesebacteria bacterium RIFCSPLOWO2_01_FULL_39_10b</name>
    <dbReference type="NCBI Taxonomy" id="1802517"/>
    <lineage>
        <taxon>Bacteria</taxon>
        <taxon>Candidatus Woeseibacteriota</taxon>
    </lineage>
</organism>
<dbReference type="Proteomes" id="UP000176404">
    <property type="component" value="Unassembled WGS sequence"/>
</dbReference>
<keyword evidence="3" id="KW-0472">Membrane</keyword>
<dbReference type="SUPFAM" id="SSF63411">
    <property type="entry name" value="LuxS/MPP-like metallohydrolase"/>
    <property type="match status" value="2"/>
</dbReference>
<reference evidence="6 7" key="1">
    <citation type="journal article" date="2016" name="Nat. Commun.">
        <title>Thousands of microbial genomes shed light on interconnected biogeochemical processes in an aquifer system.</title>
        <authorList>
            <person name="Anantharaman K."/>
            <person name="Brown C.T."/>
            <person name="Hug L.A."/>
            <person name="Sharon I."/>
            <person name="Castelle C.J."/>
            <person name="Probst A.J."/>
            <person name="Thomas B.C."/>
            <person name="Singh A."/>
            <person name="Wilkins M.J."/>
            <person name="Karaoz U."/>
            <person name="Brodie E.L."/>
            <person name="Williams K.H."/>
            <person name="Hubbard S.S."/>
            <person name="Banfield J.F."/>
        </authorList>
    </citation>
    <scope>NUCLEOTIDE SEQUENCE [LARGE SCALE GENOMIC DNA]</scope>
</reference>
<evidence type="ECO:0000256" key="3">
    <source>
        <dbReference type="SAM" id="Phobius"/>
    </source>
</evidence>
<evidence type="ECO:0000259" key="5">
    <source>
        <dbReference type="Pfam" id="PF05193"/>
    </source>
</evidence>
<dbReference type="EMBL" id="MGHD01000013">
    <property type="protein sequence ID" value="OGM59838.1"/>
    <property type="molecule type" value="Genomic_DNA"/>
</dbReference>
<dbReference type="STRING" id="1802517.A2892_00930"/>
<evidence type="ECO:0000313" key="7">
    <source>
        <dbReference type="Proteomes" id="UP000176404"/>
    </source>
</evidence>
<feature type="transmembrane region" description="Helical" evidence="3">
    <location>
        <begin position="12"/>
        <end position="33"/>
    </location>
</feature>
<dbReference type="Pfam" id="PF00675">
    <property type="entry name" value="Peptidase_M16"/>
    <property type="match status" value="1"/>
</dbReference>
<gene>
    <name evidence="6" type="ORF">A2892_00930</name>
</gene>
<keyword evidence="3" id="KW-0812">Transmembrane</keyword>
<feature type="domain" description="Peptidase M16 N-terminal" evidence="4">
    <location>
        <begin position="20"/>
        <end position="161"/>
    </location>
</feature>
<dbReference type="PANTHER" id="PTHR11851:SF49">
    <property type="entry name" value="MITOCHONDRIAL-PROCESSING PEPTIDASE SUBUNIT ALPHA"/>
    <property type="match status" value="1"/>
</dbReference>
<protein>
    <recommendedName>
        <fullName evidence="8">Peptidase M16</fullName>
    </recommendedName>
</protein>
<evidence type="ECO:0000259" key="4">
    <source>
        <dbReference type="Pfam" id="PF00675"/>
    </source>
</evidence>
<dbReference type="PROSITE" id="PS00143">
    <property type="entry name" value="INSULINASE"/>
    <property type="match status" value="1"/>
</dbReference>
<evidence type="ECO:0000256" key="2">
    <source>
        <dbReference type="RuleBase" id="RU004447"/>
    </source>
</evidence>
<dbReference type="InterPro" id="IPR007863">
    <property type="entry name" value="Peptidase_M16_C"/>
</dbReference>
<dbReference type="GO" id="GO:0006508">
    <property type="term" value="P:proteolysis"/>
    <property type="evidence" value="ECO:0007669"/>
    <property type="project" value="InterPro"/>
</dbReference>
<evidence type="ECO:0000313" key="6">
    <source>
        <dbReference type="EMBL" id="OGM59838.1"/>
    </source>
</evidence>
<dbReference type="PANTHER" id="PTHR11851">
    <property type="entry name" value="METALLOPROTEASE"/>
    <property type="match status" value="1"/>
</dbReference>
<name>A0A1F8B915_9BACT</name>
<dbReference type="InterPro" id="IPR011765">
    <property type="entry name" value="Pept_M16_N"/>
</dbReference>
<sequence length="423" mass="47793">MKYKLTRLRNSLRLIVVPMPTLESVTVTVWVGVGSRYEAKMVSGLSHFLEHMVFKGSKKRPSAKKISEAIDSFGGEFNASTSKEWTNFYIKARAAKLSTAMDVLSDMVLAPLLKPEDIEREKGVILEEMAMYEDTPIAKIEDYFERLIFKGNSLGRDIVGDQDSVKSIGQRDFIDYRDKNYSPENIVITIAGGVSFKKASELTKRYFSAIKVRPKANYRKFVYGKVCPKVLLKSKKIEQAHLVLGFFGNPRKHKLRYAEALLSTILGGGMSSRMFTEVREKRGLAYAVKTSSEHFVDCGYLATYAGVDLKRIDEAIKVILEQYFGLTQGRFPISKKEFKKAKEFVKGHLALALEDTNDVNGFFGIRELLDKEIETPDEVYKKIDKVEVDEVVSVAKSLFVPRKLNLAIIGPYKESAHFESLLA</sequence>
<dbReference type="GO" id="GO:0046872">
    <property type="term" value="F:metal ion binding"/>
    <property type="evidence" value="ECO:0007669"/>
    <property type="project" value="InterPro"/>
</dbReference>
<feature type="domain" description="Peptidase M16 C-terminal" evidence="5">
    <location>
        <begin position="171"/>
        <end position="343"/>
    </location>
</feature>
<dbReference type="Pfam" id="PF05193">
    <property type="entry name" value="Peptidase_M16_C"/>
    <property type="match status" value="1"/>
</dbReference>
<dbReference type="Gene3D" id="3.30.830.10">
    <property type="entry name" value="Metalloenzyme, LuxS/M16 peptidase-like"/>
    <property type="match status" value="2"/>
</dbReference>
<evidence type="ECO:0000256" key="1">
    <source>
        <dbReference type="ARBA" id="ARBA00007261"/>
    </source>
</evidence>
<dbReference type="InterPro" id="IPR011249">
    <property type="entry name" value="Metalloenz_LuxS/M16"/>
</dbReference>
<dbReference type="AlphaFoldDB" id="A0A1F8B915"/>
<comment type="caution">
    <text evidence="6">The sequence shown here is derived from an EMBL/GenBank/DDBJ whole genome shotgun (WGS) entry which is preliminary data.</text>
</comment>
<proteinExistence type="inferred from homology"/>
<accession>A0A1F8B915</accession>
<dbReference type="InterPro" id="IPR050361">
    <property type="entry name" value="MPP/UQCRC_Complex"/>
</dbReference>
<keyword evidence="3" id="KW-1133">Transmembrane helix</keyword>
<comment type="similarity">
    <text evidence="1 2">Belongs to the peptidase M16 family.</text>
</comment>